<dbReference type="InterPro" id="IPR036196">
    <property type="entry name" value="Ptyr_pPase_sf"/>
</dbReference>
<sequence length="157" mass="17939">MIRVMFVCLGNICRSPMAEAIFRELIKQANLTDQIRVDSGGTGSWHIGEEPHHETKLILQRNNISSDGLIARQINADDAKRFDYIIAMDDQNKEDLLQLVGQKDNVMIAKLMDFVSDPEENSIPDPYFTGNFDYTYRLVSTGCRQLLEYLKEEHAIS</sequence>
<reference evidence="8" key="1">
    <citation type="submission" date="2021-04" db="EMBL/GenBank/DDBJ databases">
        <title>Isolation and polyphasic classification of algal microorganism.</title>
        <authorList>
            <person name="Wang S."/>
        </authorList>
    </citation>
    <scope>NUCLEOTIDE SEQUENCE</scope>
    <source>
        <strain evidence="8">720a</strain>
    </source>
</reference>
<protein>
    <recommendedName>
        <fullName evidence="2">protein-tyrosine-phosphatase</fullName>
        <ecNumber evidence="2">3.1.3.48</ecNumber>
    </recommendedName>
</protein>
<dbReference type="GO" id="GO:0004725">
    <property type="term" value="F:protein tyrosine phosphatase activity"/>
    <property type="evidence" value="ECO:0007669"/>
    <property type="project" value="UniProtKB-EC"/>
</dbReference>
<evidence type="ECO:0000256" key="2">
    <source>
        <dbReference type="ARBA" id="ARBA00013064"/>
    </source>
</evidence>
<dbReference type="AlphaFoldDB" id="A0A941DRC8"/>
<evidence type="ECO:0000256" key="1">
    <source>
        <dbReference type="ARBA" id="ARBA00011063"/>
    </source>
</evidence>
<dbReference type="Proteomes" id="UP000675284">
    <property type="component" value="Unassembled WGS sequence"/>
</dbReference>
<evidence type="ECO:0000256" key="4">
    <source>
        <dbReference type="ARBA" id="ARBA00022912"/>
    </source>
</evidence>
<keyword evidence="4" id="KW-0904">Protein phosphatase</keyword>
<comment type="catalytic activity">
    <reaction evidence="5">
        <text>O-phospho-L-tyrosyl-[protein] + H2O = L-tyrosyl-[protein] + phosphate</text>
        <dbReference type="Rhea" id="RHEA:10684"/>
        <dbReference type="Rhea" id="RHEA-COMP:10136"/>
        <dbReference type="Rhea" id="RHEA-COMP:20101"/>
        <dbReference type="ChEBI" id="CHEBI:15377"/>
        <dbReference type="ChEBI" id="CHEBI:43474"/>
        <dbReference type="ChEBI" id="CHEBI:46858"/>
        <dbReference type="ChEBI" id="CHEBI:61978"/>
        <dbReference type="EC" id="3.1.3.48"/>
    </reaction>
</comment>
<feature type="active site" description="Nucleophile" evidence="6">
    <location>
        <position position="8"/>
    </location>
</feature>
<evidence type="ECO:0000256" key="6">
    <source>
        <dbReference type="PIRSR" id="PIRSR617867-1"/>
    </source>
</evidence>
<dbReference type="RefSeq" id="WP_026682590.1">
    <property type="nucleotide sequence ID" value="NZ_BAAACY010000067.1"/>
</dbReference>
<dbReference type="InterPro" id="IPR017867">
    <property type="entry name" value="Tyr_phospatase_low_mol_wt"/>
</dbReference>
<accession>A0A941DRC8</accession>
<keyword evidence="9" id="KW-1185">Reference proteome</keyword>
<dbReference type="SMART" id="SM00226">
    <property type="entry name" value="LMWPc"/>
    <property type="match status" value="1"/>
</dbReference>
<dbReference type="CDD" id="cd16343">
    <property type="entry name" value="LMWPTP"/>
    <property type="match status" value="1"/>
</dbReference>
<evidence type="ECO:0000256" key="5">
    <source>
        <dbReference type="ARBA" id="ARBA00051722"/>
    </source>
</evidence>
<evidence type="ECO:0000313" key="9">
    <source>
        <dbReference type="Proteomes" id="UP000675284"/>
    </source>
</evidence>
<evidence type="ECO:0000256" key="3">
    <source>
        <dbReference type="ARBA" id="ARBA00022801"/>
    </source>
</evidence>
<evidence type="ECO:0000313" key="8">
    <source>
        <dbReference type="EMBL" id="MBR7795230.1"/>
    </source>
</evidence>
<comment type="similarity">
    <text evidence="1">Belongs to the low molecular weight phosphotyrosine protein phosphatase family.</text>
</comment>
<proteinExistence type="inferred from homology"/>
<evidence type="ECO:0000259" key="7">
    <source>
        <dbReference type="SMART" id="SM00226"/>
    </source>
</evidence>
<dbReference type="PANTHER" id="PTHR11717">
    <property type="entry name" value="LOW MOLECULAR WEIGHT PROTEIN TYROSINE PHOSPHATASE"/>
    <property type="match status" value="1"/>
</dbReference>
<dbReference type="PANTHER" id="PTHR11717:SF7">
    <property type="entry name" value="LOW MOLECULAR WEIGHT PHOSPHOTYROSINE PROTEIN PHOSPHATASE"/>
    <property type="match status" value="1"/>
</dbReference>
<dbReference type="InterPro" id="IPR050438">
    <property type="entry name" value="LMW_PTPase"/>
</dbReference>
<dbReference type="EMBL" id="JAGSOT010000008">
    <property type="protein sequence ID" value="MBR7795230.1"/>
    <property type="molecule type" value="Genomic_DNA"/>
</dbReference>
<dbReference type="Pfam" id="PF01451">
    <property type="entry name" value="LMWPc"/>
    <property type="match status" value="1"/>
</dbReference>
<dbReference type="Gene3D" id="3.40.50.2300">
    <property type="match status" value="1"/>
</dbReference>
<dbReference type="FunFam" id="3.40.50.2300:FF:000113">
    <property type="entry name" value="Low molecular weight protein-tyrosine-phosphatase"/>
    <property type="match status" value="1"/>
</dbReference>
<organism evidence="8 9">
    <name type="scientific">Virgibacillus salarius</name>
    <dbReference type="NCBI Taxonomy" id="447199"/>
    <lineage>
        <taxon>Bacteria</taxon>
        <taxon>Bacillati</taxon>
        <taxon>Bacillota</taxon>
        <taxon>Bacilli</taxon>
        <taxon>Bacillales</taxon>
        <taxon>Bacillaceae</taxon>
        <taxon>Virgibacillus</taxon>
    </lineage>
</organism>
<feature type="active site" description="Proton donor" evidence="6">
    <location>
        <position position="125"/>
    </location>
</feature>
<dbReference type="SUPFAM" id="SSF52788">
    <property type="entry name" value="Phosphotyrosine protein phosphatases I"/>
    <property type="match status" value="1"/>
</dbReference>
<gene>
    <name evidence="8" type="ORF">KCX74_04130</name>
</gene>
<dbReference type="PRINTS" id="PR00719">
    <property type="entry name" value="LMWPTPASE"/>
</dbReference>
<comment type="caution">
    <text evidence="8">The sequence shown here is derived from an EMBL/GenBank/DDBJ whole genome shotgun (WGS) entry which is preliminary data.</text>
</comment>
<keyword evidence="3" id="KW-0378">Hydrolase</keyword>
<feature type="domain" description="Phosphotyrosine protein phosphatase I" evidence="7">
    <location>
        <begin position="2"/>
        <end position="149"/>
    </location>
</feature>
<dbReference type="EC" id="3.1.3.48" evidence="2"/>
<feature type="active site" evidence="6">
    <location>
        <position position="14"/>
    </location>
</feature>
<dbReference type="InterPro" id="IPR023485">
    <property type="entry name" value="Ptyr_pPase"/>
</dbReference>
<name>A0A941DRC8_9BACI</name>